<feature type="domain" description="Nicotinate phosphoribosyltransferase N-terminal" evidence="10">
    <location>
        <begin position="1"/>
        <end position="131"/>
    </location>
</feature>
<evidence type="ECO:0000256" key="8">
    <source>
        <dbReference type="ARBA" id="ARBA00048668"/>
    </source>
</evidence>
<reference evidence="12" key="1">
    <citation type="submission" date="2018-05" db="EMBL/GenBank/DDBJ databases">
        <authorList>
            <person name="Lanie J.A."/>
            <person name="Ng W.-L."/>
            <person name="Kazmierczak K.M."/>
            <person name="Andrzejewski T.M."/>
            <person name="Davidsen T.M."/>
            <person name="Wayne K.J."/>
            <person name="Tettelin H."/>
            <person name="Glass J.I."/>
            <person name="Rusch D."/>
            <person name="Podicherti R."/>
            <person name="Tsui H.-C.T."/>
            <person name="Winkler M.E."/>
        </authorList>
    </citation>
    <scope>NUCLEOTIDE SEQUENCE</scope>
</reference>
<dbReference type="NCBIfam" id="NF009131">
    <property type="entry name" value="PRK12484.1"/>
    <property type="match status" value="1"/>
</dbReference>
<comment type="catalytic activity">
    <reaction evidence="8">
        <text>5-phospho-alpha-D-ribose 1-diphosphate + nicotinate + ATP + H2O = nicotinate beta-D-ribonucleotide + ADP + phosphate + diphosphate</text>
        <dbReference type="Rhea" id="RHEA:36163"/>
        <dbReference type="ChEBI" id="CHEBI:15377"/>
        <dbReference type="ChEBI" id="CHEBI:30616"/>
        <dbReference type="ChEBI" id="CHEBI:32544"/>
        <dbReference type="ChEBI" id="CHEBI:33019"/>
        <dbReference type="ChEBI" id="CHEBI:43474"/>
        <dbReference type="ChEBI" id="CHEBI:57502"/>
        <dbReference type="ChEBI" id="CHEBI:58017"/>
        <dbReference type="ChEBI" id="CHEBI:456216"/>
        <dbReference type="EC" id="6.3.4.21"/>
    </reaction>
</comment>
<evidence type="ECO:0000259" key="11">
    <source>
        <dbReference type="Pfam" id="PF17956"/>
    </source>
</evidence>
<dbReference type="InterPro" id="IPR040727">
    <property type="entry name" value="NAPRTase_N"/>
</dbReference>
<accession>A0A381SL01</accession>
<evidence type="ECO:0000256" key="7">
    <source>
        <dbReference type="ARBA" id="ARBA00022679"/>
    </source>
</evidence>
<dbReference type="PANTHER" id="PTHR11098:SF1">
    <property type="entry name" value="NICOTINATE PHOSPHORIBOSYLTRANSFERASE"/>
    <property type="match status" value="1"/>
</dbReference>
<dbReference type="FunFam" id="3.20.20.70:FF:000076">
    <property type="entry name" value="Nicotinate phosphoribosyltransferase"/>
    <property type="match status" value="1"/>
</dbReference>
<dbReference type="PIRSF" id="PIRSF000484">
    <property type="entry name" value="NAPRT"/>
    <property type="match status" value="1"/>
</dbReference>
<evidence type="ECO:0000259" key="10">
    <source>
        <dbReference type="Pfam" id="PF17767"/>
    </source>
</evidence>
<dbReference type="InterPro" id="IPR036068">
    <property type="entry name" value="Nicotinate_pribotase-like_C"/>
</dbReference>
<dbReference type="InterPro" id="IPR006405">
    <property type="entry name" value="Nic_PRibTrfase_pncB"/>
</dbReference>
<evidence type="ECO:0000256" key="3">
    <source>
        <dbReference type="ARBA" id="ARBA00013236"/>
    </source>
</evidence>
<comment type="pathway">
    <text evidence="1">Cofactor biosynthesis; NAD(+) biosynthesis; nicotinate D-ribonucleotide from nicotinate: step 1/1.</text>
</comment>
<protein>
    <recommendedName>
        <fullName evidence="3">nicotinate phosphoribosyltransferase</fullName>
        <ecNumber evidence="3">6.3.4.21</ecNumber>
    </recommendedName>
</protein>
<dbReference type="PANTHER" id="PTHR11098">
    <property type="entry name" value="NICOTINATE PHOSPHORIBOSYLTRANSFERASE"/>
    <property type="match status" value="1"/>
</dbReference>
<dbReference type="CDD" id="cd01570">
    <property type="entry name" value="NAPRTase_A"/>
    <property type="match status" value="1"/>
</dbReference>
<dbReference type="AlphaFoldDB" id="A0A381SL01"/>
<evidence type="ECO:0000256" key="6">
    <source>
        <dbReference type="ARBA" id="ARBA00022642"/>
    </source>
</evidence>
<dbReference type="NCBIfam" id="TIGR01513">
    <property type="entry name" value="NAPRTase_put"/>
    <property type="match status" value="1"/>
</dbReference>
<feature type="domain" description="Nicotinate/nicotinamide phosphoribosyltransferase" evidence="9">
    <location>
        <begin position="154"/>
        <end position="341"/>
    </location>
</feature>
<dbReference type="EMBL" id="UINC01003257">
    <property type="protein sequence ID" value="SVA04730.1"/>
    <property type="molecule type" value="Genomic_DNA"/>
</dbReference>
<dbReference type="InterPro" id="IPR013785">
    <property type="entry name" value="Aldolase_TIM"/>
</dbReference>
<evidence type="ECO:0000256" key="1">
    <source>
        <dbReference type="ARBA" id="ARBA00004952"/>
    </source>
</evidence>
<dbReference type="SUPFAM" id="SSF54675">
    <property type="entry name" value="Nicotinate/Quinolinate PRTase N-terminal domain-like"/>
    <property type="match status" value="1"/>
</dbReference>
<evidence type="ECO:0000256" key="4">
    <source>
        <dbReference type="ARBA" id="ARBA00022553"/>
    </source>
</evidence>
<dbReference type="GO" id="GO:0005829">
    <property type="term" value="C:cytosol"/>
    <property type="evidence" value="ECO:0007669"/>
    <property type="project" value="TreeGrafter"/>
</dbReference>
<dbReference type="SUPFAM" id="SSF51690">
    <property type="entry name" value="Nicotinate/Quinolinate PRTase C-terminal domain-like"/>
    <property type="match status" value="1"/>
</dbReference>
<dbReference type="GO" id="GO:0034355">
    <property type="term" value="P:NAD+ biosynthetic process via the salvage pathway"/>
    <property type="evidence" value="ECO:0007669"/>
    <property type="project" value="TreeGrafter"/>
</dbReference>
<dbReference type="UniPathway" id="UPA00253">
    <property type="reaction ID" value="UER00457"/>
</dbReference>
<sequence>MLTDFYQLTMTYGYWKKNIHNKEACFNVFFRERPFKSGYAVFCGLEYVIDFLKNLKFTDDDLKYLKKLKTGNNKKIFDDEFLKFLKSFKFKCDIDAVEEGRLVFPNEPIFRVKGPLYQCQLIESAIVNILNFQTLIATKACRMNVVSSGDPIFEFGLRRAQGIDGALAASRASYIGGCSSTSNVLAGKIFNIPVSGTHSHSWILSHDSEIEAFRSFSEVMPDNCILLVDTYDTLKGVEKAIEVGRELKKINKKLLGIRIDSGDLSYLSKKSRKLLDKNGFEDVKIIASNDIDEFILSSLKQQKSKVTVWGIGTRLVTAYDNPSLGLVYKLSAIKENKSWIKKIKLSEQKIKINNPGILQVHRYIHEGKYDGDMIVDELIKNPNSTMIHPHDSTKVKRFSKNIKHIKLLVRIFRNGKPVYKNPSILKIKKLLSSELDKIDNSIKRLHNPHLYKVGLEKKLYHEKNDMILNLRKL</sequence>
<evidence type="ECO:0000259" key="9">
    <source>
        <dbReference type="Pfam" id="PF04095"/>
    </source>
</evidence>
<dbReference type="InterPro" id="IPR041525">
    <property type="entry name" value="N/Namide_PRibTrfase"/>
</dbReference>
<dbReference type="Pfam" id="PF17956">
    <property type="entry name" value="NAPRTase_C"/>
    <property type="match status" value="1"/>
</dbReference>
<name>A0A381SL01_9ZZZZ</name>
<dbReference type="InterPro" id="IPR041619">
    <property type="entry name" value="NAPRTase_C"/>
</dbReference>
<evidence type="ECO:0000313" key="12">
    <source>
        <dbReference type="EMBL" id="SVA04730.1"/>
    </source>
</evidence>
<organism evidence="12">
    <name type="scientific">marine metagenome</name>
    <dbReference type="NCBI Taxonomy" id="408172"/>
    <lineage>
        <taxon>unclassified sequences</taxon>
        <taxon>metagenomes</taxon>
        <taxon>ecological metagenomes</taxon>
    </lineage>
</organism>
<dbReference type="Gene3D" id="3.20.20.70">
    <property type="entry name" value="Aldolase class I"/>
    <property type="match status" value="1"/>
</dbReference>
<keyword evidence="7" id="KW-0808">Transferase</keyword>
<dbReference type="Pfam" id="PF17767">
    <property type="entry name" value="NAPRTase_N"/>
    <property type="match status" value="1"/>
</dbReference>
<dbReference type="InterPro" id="IPR007229">
    <property type="entry name" value="Nic_PRibTrfase-Fam"/>
</dbReference>
<evidence type="ECO:0000256" key="5">
    <source>
        <dbReference type="ARBA" id="ARBA00022598"/>
    </source>
</evidence>
<comment type="similarity">
    <text evidence="2">Belongs to the NAPRTase family.</text>
</comment>
<feature type="domain" description="Nicotinate phosphoribosyltransferase C-terminal" evidence="11">
    <location>
        <begin position="359"/>
        <end position="461"/>
    </location>
</feature>
<dbReference type="Pfam" id="PF04095">
    <property type="entry name" value="NAPRTase"/>
    <property type="match status" value="1"/>
</dbReference>
<dbReference type="NCBIfam" id="NF006695">
    <property type="entry name" value="PRK09243.1-2"/>
    <property type="match status" value="1"/>
</dbReference>
<evidence type="ECO:0000256" key="2">
    <source>
        <dbReference type="ARBA" id="ARBA00010897"/>
    </source>
</evidence>
<proteinExistence type="inferred from homology"/>
<dbReference type="GO" id="GO:0016740">
    <property type="term" value="F:transferase activity"/>
    <property type="evidence" value="ECO:0007669"/>
    <property type="project" value="UniProtKB-KW"/>
</dbReference>
<gene>
    <name evidence="12" type="ORF">METZ01_LOCUS57584</name>
</gene>
<keyword evidence="4" id="KW-0597">Phosphoprotein</keyword>
<dbReference type="GO" id="GO:0004516">
    <property type="term" value="F:nicotinate phosphoribosyltransferase activity"/>
    <property type="evidence" value="ECO:0007669"/>
    <property type="project" value="UniProtKB-EC"/>
</dbReference>
<keyword evidence="6" id="KW-0662">Pyridine nucleotide biosynthesis</keyword>
<dbReference type="Gene3D" id="3.20.140.10">
    <property type="entry name" value="nicotinate phosphoribosyltransferase"/>
    <property type="match status" value="1"/>
</dbReference>
<keyword evidence="5" id="KW-0436">Ligase</keyword>
<dbReference type="EC" id="6.3.4.21" evidence="3"/>